<comment type="caution">
    <text evidence="1">The sequence shown here is derived from an EMBL/GenBank/DDBJ whole genome shotgun (WGS) entry which is preliminary data.</text>
</comment>
<proteinExistence type="predicted"/>
<name>A0A162FVW9_9MICO</name>
<evidence type="ECO:0000313" key="1">
    <source>
        <dbReference type="EMBL" id="KZX20340.1"/>
    </source>
</evidence>
<dbReference type="EMBL" id="LIIN01000108">
    <property type="protein sequence ID" value="KZX20340.1"/>
    <property type="molecule type" value="Genomic_DNA"/>
</dbReference>
<sequence>MPGRAVGSQPSGGLLIRTEAVSSSTIEDVSARLEDSAPALRLR</sequence>
<gene>
    <name evidence="1" type="ORF">ACH61_02549</name>
</gene>
<reference evidence="1 2" key="1">
    <citation type="submission" date="2015-08" db="EMBL/GenBank/DDBJ databases">
        <title>Draft Genome Sequence of Rathayibacter sp. Strain VKM Ac-2596 Isolated from Leaf Gall Induced by Plant-Parasitic Nematodes.</title>
        <authorList>
            <person name="Vasilenko O.V."/>
            <person name="Starodumova I.P."/>
            <person name="Tarlachkov S.V."/>
            <person name="Dorofeeva L.V."/>
            <person name="Evtushenko L.I."/>
        </authorList>
    </citation>
    <scope>NUCLEOTIDE SEQUENCE [LARGE SCALE GENOMIC DNA]</scope>
    <source>
        <strain evidence="1 2">VKM Ac-2596</strain>
    </source>
</reference>
<organism evidence="1 2">
    <name type="scientific">Rathayibacter tanaceti</name>
    <dbReference type="NCBI Taxonomy" id="1671680"/>
    <lineage>
        <taxon>Bacteria</taxon>
        <taxon>Bacillati</taxon>
        <taxon>Actinomycetota</taxon>
        <taxon>Actinomycetes</taxon>
        <taxon>Micrococcales</taxon>
        <taxon>Microbacteriaceae</taxon>
        <taxon>Rathayibacter</taxon>
    </lineage>
</organism>
<protein>
    <submittedName>
        <fullName evidence="1">Uncharacterized protein</fullName>
    </submittedName>
</protein>
<dbReference type="Proteomes" id="UP000076717">
    <property type="component" value="Unassembled WGS sequence"/>
</dbReference>
<keyword evidence="2" id="KW-1185">Reference proteome</keyword>
<dbReference type="AlphaFoldDB" id="A0A162FVW9"/>
<accession>A0A162FVW9</accession>
<evidence type="ECO:0000313" key="2">
    <source>
        <dbReference type="Proteomes" id="UP000076717"/>
    </source>
</evidence>